<evidence type="ECO:0000313" key="2">
    <source>
        <dbReference type="EMBL" id="KKL68764.1"/>
    </source>
</evidence>
<accession>A0A0F9E448</accession>
<organism evidence="2">
    <name type="scientific">marine sediment metagenome</name>
    <dbReference type="NCBI Taxonomy" id="412755"/>
    <lineage>
        <taxon>unclassified sequences</taxon>
        <taxon>metagenomes</taxon>
        <taxon>ecological metagenomes</taxon>
    </lineage>
</organism>
<sequence>MSIPDVSEKWAGAVTSVVIGATAESGGTRGSAVTIGGASAMPFMSFDGPVGRPPAIAVEVWDAGGDTWPDPLLESYGDAMASPGAWATKAVEFGAELICLRLAGAHPDAGNRSPEQCAQAVKEVLEAVSVPLIIWGCGIDEKDNEILPAVSAAAKGENCLIGTAREKNYRTLVAVCLADKHKLMAESPLDINIAKQVNILCSDAGYPLEDIVIFPTTGALGYGLEYVYSIQERGRLAGLGGDKLLNQPIICDVGFEAWRVKEARAPAFDCVTDETRPQWGIMWEAATAATLLQSGGELLVMRHPQAIEYIRKTIDRLMPAKAE</sequence>
<proteinExistence type="predicted"/>
<dbReference type="EMBL" id="LAZR01026433">
    <property type="protein sequence ID" value="KKL68764.1"/>
    <property type="molecule type" value="Genomic_DNA"/>
</dbReference>
<dbReference type="InterPro" id="IPR051069">
    <property type="entry name" value="ACDS_complex_subunit"/>
</dbReference>
<dbReference type="AlphaFoldDB" id="A0A0F9E448"/>
<dbReference type="SUPFAM" id="SSF51717">
    <property type="entry name" value="Dihydropteroate synthetase-like"/>
    <property type="match status" value="1"/>
</dbReference>
<protein>
    <recommendedName>
        <fullName evidence="1">CO dehydrogenase/acetyl-CoA synthase delta subunit TIM barrel domain-containing protein</fullName>
    </recommendedName>
</protein>
<dbReference type="InterPro" id="IPR011005">
    <property type="entry name" value="Dihydropteroate_synth-like_sf"/>
</dbReference>
<dbReference type="Gene3D" id="3.20.20.20">
    <property type="entry name" value="Dihydropteroate synthase-like"/>
    <property type="match status" value="1"/>
</dbReference>
<dbReference type="NCBIfam" id="NF003376">
    <property type="entry name" value="PRK04452.1-2"/>
    <property type="match status" value="1"/>
</dbReference>
<comment type="caution">
    <text evidence="2">The sequence shown here is derived from an EMBL/GenBank/DDBJ whole genome shotgun (WGS) entry which is preliminary data.</text>
</comment>
<dbReference type="Pfam" id="PF03599">
    <property type="entry name" value="CdhD"/>
    <property type="match status" value="1"/>
</dbReference>
<feature type="domain" description="CO dehydrogenase/acetyl-CoA synthase delta subunit TIM barrel" evidence="1">
    <location>
        <begin position="17"/>
        <end position="262"/>
    </location>
</feature>
<dbReference type="PANTHER" id="PTHR36214:SF5">
    <property type="entry name" value="ACETYL-COA DECARBONYLASE_SYNTHASE COMPLEX SUBUNIT DELTA"/>
    <property type="match status" value="1"/>
</dbReference>
<name>A0A0F9E448_9ZZZZ</name>
<reference evidence="2" key="1">
    <citation type="journal article" date="2015" name="Nature">
        <title>Complex archaea that bridge the gap between prokaryotes and eukaryotes.</title>
        <authorList>
            <person name="Spang A."/>
            <person name="Saw J.H."/>
            <person name="Jorgensen S.L."/>
            <person name="Zaremba-Niedzwiedzka K."/>
            <person name="Martijn J."/>
            <person name="Lind A.E."/>
            <person name="van Eijk R."/>
            <person name="Schleper C."/>
            <person name="Guy L."/>
            <person name="Ettema T.J."/>
        </authorList>
    </citation>
    <scope>NUCLEOTIDE SEQUENCE</scope>
</reference>
<dbReference type="InterPro" id="IPR016041">
    <property type="entry name" value="Ac-CoA_synth_d_su_TIM-brl"/>
</dbReference>
<evidence type="ECO:0000259" key="1">
    <source>
        <dbReference type="Pfam" id="PF03599"/>
    </source>
</evidence>
<gene>
    <name evidence="2" type="ORF">LCGC14_2121710</name>
</gene>
<dbReference type="PANTHER" id="PTHR36214">
    <property type="match status" value="1"/>
</dbReference>